<organism evidence="2 3">
    <name type="scientific">Rubricoccus marinus</name>
    <dbReference type="NCBI Taxonomy" id="716817"/>
    <lineage>
        <taxon>Bacteria</taxon>
        <taxon>Pseudomonadati</taxon>
        <taxon>Rhodothermota</taxon>
        <taxon>Rhodothermia</taxon>
        <taxon>Rhodothermales</taxon>
        <taxon>Rubricoccaceae</taxon>
        <taxon>Rubricoccus</taxon>
    </lineage>
</organism>
<evidence type="ECO:0000313" key="3">
    <source>
        <dbReference type="Proteomes" id="UP000216446"/>
    </source>
</evidence>
<gene>
    <name evidence="2" type="ORF">BSZ36_15825</name>
</gene>
<feature type="signal peptide" evidence="1">
    <location>
        <begin position="1"/>
        <end position="18"/>
    </location>
</feature>
<keyword evidence="3" id="KW-1185">Reference proteome</keyword>
<dbReference type="Proteomes" id="UP000216446">
    <property type="component" value="Unassembled WGS sequence"/>
</dbReference>
<dbReference type="EMBL" id="MQWB01000001">
    <property type="protein sequence ID" value="OZC04317.1"/>
    <property type="molecule type" value="Genomic_DNA"/>
</dbReference>
<reference evidence="2 3" key="1">
    <citation type="submission" date="2016-11" db="EMBL/GenBank/DDBJ databases">
        <title>Study of marine rhodopsin-containing bacteria.</title>
        <authorList>
            <person name="Yoshizawa S."/>
            <person name="Kumagai Y."/>
            <person name="Kogure K."/>
        </authorList>
    </citation>
    <scope>NUCLEOTIDE SEQUENCE [LARGE SCALE GENOMIC DNA]</scope>
    <source>
        <strain evidence="2 3">SG-29</strain>
    </source>
</reference>
<keyword evidence="1" id="KW-0732">Signal</keyword>
<evidence type="ECO:0008006" key="4">
    <source>
        <dbReference type="Google" id="ProtNLM"/>
    </source>
</evidence>
<evidence type="ECO:0000256" key="1">
    <source>
        <dbReference type="SAM" id="SignalP"/>
    </source>
</evidence>
<proteinExistence type="predicted"/>
<dbReference type="OrthoDB" id="1523667at2"/>
<protein>
    <recommendedName>
        <fullName evidence="4">Outer membrane protein beta-barrel domain-containing protein</fullName>
    </recommendedName>
</protein>
<evidence type="ECO:0000313" key="2">
    <source>
        <dbReference type="EMBL" id="OZC04317.1"/>
    </source>
</evidence>
<dbReference type="InParanoid" id="A0A259U390"/>
<sequence>MRSLLALALLLAAAASGAQPLPLADADTTAARFGSSTALVIRLDEYGFGLGGATRARLTDDLSLTFEAAVGSGKDTREQQFFFGSFGDSVTPFKRNYALLVPLHLGLEQRLFRRSVEDNFRPFVTASGGPVMAFQWPYFEDVNGDGILDEGEELQGAFRGIPDGEIRVGVGANAALGAYFGRSEKRTQGLRFGIIAHYFPAEVDLLEPRPEVEDPSRQWFITPVVSFHLVRLIGG</sequence>
<comment type="caution">
    <text evidence="2">The sequence shown here is derived from an EMBL/GenBank/DDBJ whole genome shotgun (WGS) entry which is preliminary data.</text>
</comment>
<feature type="chain" id="PRO_5012785477" description="Outer membrane protein beta-barrel domain-containing protein" evidence="1">
    <location>
        <begin position="19"/>
        <end position="235"/>
    </location>
</feature>
<accession>A0A259U390</accession>
<name>A0A259U390_9BACT</name>
<dbReference type="RefSeq" id="WP_094550650.1">
    <property type="nucleotide sequence ID" value="NZ_MQWB01000001.1"/>
</dbReference>
<dbReference type="AlphaFoldDB" id="A0A259U390"/>